<name>A0A9P0Q673_ACAOB</name>
<dbReference type="SMART" id="SM00369">
    <property type="entry name" value="LRR_TYP"/>
    <property type="match status" value="3"/>
</dbReference>
<keyword evidence="1" id="KW-0433">Leucine-rich repeat</keyword>
<evidence type="ECO:0000256" key="3">
    <source>
        <dbReference type="ARBA" id="ARBA00022737"/>
    </source>
</evidence>
<proteinExistence type="predicted"/>
<dbReference type="SUPFAM" id="SSF52075">
    <property type="entry name" value="Outer arm dynein light chain 1"/>
    <property type="match status" value="1"/>
</dbReference>
<dbReference type="EMBL" id="CAKOFQ010008106">
    <property type="protein sequence ID" value="CAH2011690.1"/>
    <property type="molecule type" value="Genomic_DNA"/>
</dbReference>
<evidence type="ECO:0000313" key="4">
    <source>
        <dbReference type="EMBL" id="CAH2011690.1"/>
    </source>
</evidence>
<dbReference type="Proteomes" id="UP001152888">
    <property type="component" value="Unassembled WGS sequence"/>
</dbReference>
<keyword evidence="5" id="KW-1185">Reference proteome</keyword>
<dbReference type="PROSITE" id="PS51450">
    <property type="entry name" value="LRR"/>
    <property type="match status" value="2"/>
</dbReference>
<organism evidence="4 5">
    <name type="scientific">Acanthoscelides obtectus</name>
    <name type="common">Bean weevil</name>
    <name type="synonym">Bruchus obtectus</name>
    <dbReference type="NCBI Taxonomy" id="200917"/>
    <lineage>
        <taxon>Eukaryota</taxon>
        <taxon>Metazoa</taxon>
        <taxon>Ecdysozoa</taxon>
        <taxon>Arthropoda</taxon>
        <taxon>Hexapoda</taxon>
        <taxon>Insecta</taxon>
        <taxon>Pterygota</taxon>
        <taxon>Neoptera</taxon>
        <taxon>Endopterygota</taxon>
        <taxon>Coleoptera</taxon>
        <taxon>Polyphaga</taxon>
        <taxon>Cucujiformia</taxon>
        <taxon>Chrysomeloidea</taxon>
        <taxon>Chrysomelidae</taxon>
        <taxon>Bruchinae</taxon>
        <taxon>Bruchini</taxon>
        <taxon>Acanthoscelides</taxon>
    </lineage>
</organism>
<dbReference type="InterPro" id="IPR003591">
    <property type="entry name" value="Leu-rich_rpt_typical-subtyp"/>
</dbReference>
<dbReference type="InterPro" id="IPR032675">
    <property type="entry name" value="LRR_dom_sf"/>
</dbReference>
<comment type="caution">
    <text evidence="4">The sequence shown here is derived from an EMBL/GenBank/DDBJ whole genome shotgun (WGS) entry which is preliminary data.</text>
</comment>
<dbReference type="OrthoDB" id="676979at2759"/>
<dbReference type="InterPro" id="IPR001611">
    <property type="entry name" value="Leu-rich_rpt"/>
</dbReference>
<dbReference type="Gene3D" id="3.80.10.10">
    <property type="entry name" value="Ribonuclease Inhibitor"/>
    <property type="match status" value="2"/>
</dbReference>
<reference evidence="4" key="1">
    <citation type="submission" date="2022-03" db="EMBL/GenBank/DDBJ databases">
        <authorList>
            <person name="Sayadi A."/>
        </authorList>
    </citation>
    <scope>NUCLEOTIDE SEQUENCE</scope>
</reference>
<dbReference type="PANTHER" id="PTHR24373">
    <property type="entry name" value="SLIT RELATED LEUCINE-RICH REPEAT NEURONAL PROTEIN"/>
    <property type="match status" value="1"/>
</dbReference>
<dbReference type="AlphaFoldDB" id="A0A9P0Q673"/>
<sequence length="187" mass="21502">MPYEPIKCVDMTGFKRIIKERFSLFNYTKFLAASRPADTLYADHMNLTRFPVSLVRALPNLELIDLQGNNIRRLPIRMHLVAPKLDKLLVADNKVAIPKSKPLMVSDSIRTLMLSNNGIERIFKYTFAKLPALQVLYLDGNKLRNIAPIVGVLPSLKYLHVGRNYLETIPPQNLKYYVTKDQKTPEY</sequence>
<keyword evidence="2" id="KW-0732">Signal</keyword>
<dbReference type="PANTHER" id="PTHR24373:SF275">
    <property type="entry name" value="TIR DOMAIN-CONTAINING PROTEIN"/>
    <property type="match status" value="1"/>
</dbReference>
<accession>A0A9P0Q673</accession>
<dbReference type="Pfam" id="PF13855">
    <property type="entry name" value="LRR_8"/>
    <property type="match status" value="1"/>
</dbReference>
<evidence type="ECO:0000256" key="1">
    <source>
        <dbReference type="ARBA" id="ARBA00022614"/>
    </source>
</evidence>
<gene>
    <name evidence="4" type="ORF">ACAOBT_LOCUS32347</name>
</gene>
<evidence type="ECO:0000256" key="2">
    <source>
        <dbReference type="ARBA" id="ARBA00022729"/>
    </source>
</evidence>
<protein>
    <submittedName>
        <fullName evidence="4">Uncharacterized protein</fullName>
    </submittedName>
</protein>
<keyword evidence="3" id="KW-0677">Repeat</keyword>
<dbReference type="InterPro" id="IPR050328">
    <property type="entry name" value="Dev_Immune_Receptor"/>
</dbReference>
<evidence type="ECO:0000313" key="5">
    <source>
        <dbReference type="Proteomes" id="UP001152888"/>
    </source>
</evidence>